<proteinExistence type="predicted"/>
<gene>
    <name evidence="1" type="ORF">H8S65_09760</name>
</gene>
<dbReference type="RefSeq" id="WP_186929805.1">
    <property type="nucleotide sequence ID" value="NZ_JACOOJ010000014.1"/>
</dbReference>
<comment type="caution">
    <text evidence="1">The sequence shown here is derived from an EMBL/GenBank/DDBJ whole genome shotgun (WGS) entry which is preliminary data.</text>
</comment>
<evidence type="ECO:0000313" key="1">
    <source>
        <dbReference type="EMBL" id="MBC5633054.1"/>
    </source>
</evidence>
<evidence type="ECO:0000313" key="2">
    <source>
        <dbReference type="Proteomes" id="UP000651475"/>
    </source>
</evidence>
<dbReference type="Proteomes" id="UP000651475">
    <property type="component" value="Unassembled WGS sequence"/>
</dbReference>
<organism evidence="1 2">
    <name type="scientific">Parabacteroides hominis</name>
    <dbReference type="NCBI Taxonomy" id="2763057"/>
    <lineage>
        <taxon>Bacteria</taxon>
        <taxon>Pseudomonadati</taxon>
        <taxon>Bacteroidota</taxon>
        <taxon>Bacteroidia</taxon>
        <taxon>Bacteroidales</taxon>
        <taxon>Tannerellaceae</taxon>
        <taxon>Parabacteroides</taxon>
    </lineage>
</organism>
<name>A0ABR7DNP2_9BACT</name>
<sequence length="46" mass="5453">MKTRETRETRKNNQWLLPFDNPKFVFLYHVGCVSEKQEGENGRAVV</sequence>
<reference evidence="1 2" key="1">
    <citation type="submission" date="2020-08" db="EMBL/GenBank/DDBJ databases">
        <title>Genome public.</title>
        <authorList>
            <person name="Liu C."/>
            <person name="Sun Q."/>
        </authorList>
    </citation>
    <scope>NUCLEOTIDE SEQUENCE [LARGE SCALE GENOMIC DNA]</scope>
    <source>
        <strain evidence="1 2">NSJ-79</strain>
    </source>
</reference>
<accession>A0ABR7DNP2</accession>
<dbReference type="EMBL" id="JACOOJ010000014">
    <property type="protein sequence ID" value="MBC5633054.1"/>
    <property type="molecule type" value="Genomic_DNA"/>
</dbReference>
<keyword evidence="2" id="KW-1185">Reference proteome</keyword>
<protein>
    <submittedName>
        <fullName evidence="1">Uncharacterized protein</fullName>
    </submittedName>
</protein>